<organism evidence="7 8">
    <name type="scientific">Hymenobacter volaticus</name>
    <dbReference type="NCBI Taxonomy" id="2932254"/>
    <lineage>
        <taxon>Bacteria</taxon>
        <taxon>Pseudomonadati</taxon>
        <taxon>Bacteroidota</taxon>
        <taxon>Cytophagia</taxon>
        <taxon>Cytophagales</taxon>
        <taxon>Hymenobacteraceae</taxon>
        <taxon>Hymenobacter</taxon>
    </lineage>
</organism>
<dbReference type="Proteomes" id="UP000830401">
    <property type="component" value="Chromosome"/>
</dbReference>
<keyword evidence="3" id="KW-0731">Sigma factor</keyword>
<dbReference type="InterPro" id="IPR013325">
    <property type="entry name" value="RNA_pol_sigma_r2"/>
</dbReference>
<keyword evidence="8" id="KW-1185">Reference proteome</keyword>
<dbReference type="CDD" id="cd06171">
    <property type="entry name" value="Sigma70_r4"/>
    <property type="match status" value="1"/>
</dbReference>
<dbReference type="InterPro" id="IPR039425">
    <property type="entry name" value="RNA_pol_sigma-70-like"/>
</dbReference>
<dbReference type="PANTHER" id="PTHR43133:SF46">
    <property type="entry name" value="RNA POLYMERASE SIGMA-70 FACTOR ECF SUBFAMILY"/>
    <property type="match status" value="1"/>
</dbReference>
<evidence type="ECO:0000313" key="8">
    <source>
        <dbReference type="Proteomes" id="UP000830401"/>
    </source>
</evidence>
<comment type="similarity">
    <text evidence="1">Belongs to the sigma-70 factor family. ECF subfamily.</text>
</comment>
<dbReference type="NCBIfam" id="TIGR02937">
    <property type="entry name" value="sigma70-ECF"/>
    <property type="match status" value="1"/>
</dbReference>
<protein>
    <submittedName>
        <fullName evidence="7">RNA polymerase sigma factor</fullName>
    </submittedName>
</protein>
<keyword evidence="2" id="KW-0805">Transcription regulation</keyword>
<dbReference type="Gene3D" id="1.10.1740.10">
    <property type="match status" value="1"/>
</dbReference>
<feature type="domain" description="RNA polymerase sigma-70 region 2" evidence="5">
    <location>
        <begin position="36"/>
        <end position="109"/>
    </location>
</feature>
<accession>A0ABY4G428</accession>
<dbReference type="PANTHER" id="PTHR43133">
    <property type="entry name" value="RNA POLYMERASE ECF-TYPE SIGMA FACTO"/>
    <property type="match status" value="1"/>
</dbReference>
<dbReference type="InterPro" id="IPR014284">
    <property type="entry name" value="RNA_pol_sigma-70_dom"/>
</dbReference>
<gene>
    <name evidence="7" type="ORF">MUN86_18525</name>
</gene>
<dbReference type="Gene3D" id="1.10.10.10">
    <property type="entry name" value="Winged helix-like DNA-binding domain superfamily/Winged helix DNA-binding domain"/>
    <property type="match status" value="1"/>
</dbReference>
<feature type="domain" description="RNA polymerase sigma factor 70 region 4 type 2" evidence="6">
    <location>
        <begin position="137"/>
        <end position="189"/>
    </location>
</feature>
<dbReference type="SUPFAM" id="SSF88659">
    <property type="entry name" value="Sigma3 and sigma4 domains of RNA polymerase sigma factors"/>
    <property type="match status" value="1"/>
</dbReference>
<evidence type="ECO:0000256" key="2">
    <source>
        <dbReference type="ARBA" id="ARBA00023015"/>
    </source>
</evidence>
<dbReference type="InterPro" id="IPR013324">
    <property type="entry name" value="RNA_pol_sigma_r3/r4-like"/>
</dbReference>
<dbReference type="Pfam" id="PF04542">
    <property type="entry name" value="Sigma70_r2"/>
    <property type="match status" value="1"/>
</dbReference>
<evidence type="ECO:0000259" key="5">
    <source>
        <dbReference type="Pfam" id="PF04542"/>
    </source>
</evidence>
<proteinExistence type="inferred from homology"/>
<evidence type="ECO:0000256" key="4">
    <source>
        <dbReference type="ARBA" id="ARBA00023163"/>
    </source>
</evidence>
<dbReference type="InterPro" id="IPR007627">
    <property type="entry name" value="RNA_pol_sigma70_r2"/>
</dbReference>
<evidence type="ECO:0000259" key="6">
    <source>
        <dbReference type="Pfam" id="PF08281"/>
    </source>
</evidence>
<dbReference type="Pfam" id="PF08281">
    <property type="entry name" value="Sigma70_r4_2"/>
    <property type="match status" value="1"/>
</dbReference>
<dbReference type="InterPro" id="IPR013249">
    <property type="entry name" value="RNA_pol_sigma70_r4_t2"/>
</dbReference>
<evidence type="ECO:0000256" key="1">
    <source>
        <dbReference type="ARBA" id="ARBA00010641"/>
    </source>
</evidence>
<dbReference type="InterPro" id="IPR036388">
    <property type="entry name" value="WH-like_DNA-bd_sf"/>
</dbReference>
<name>A0ABY4G428_9BACT</name>
<evidence type="ECO:0000313" key="7">
    <source>
        <dbReference type="EMBL" id="UOQ65516.1"/>
    </source>
</evidence>
<keyword evidence="4" id="KW-0804">Transcription</keyword>
<dbReference type="SUPFAM" id="SSF88946">
    <property type="entry name" value="Sigma2 domain of RNA polymerase sigma factors"/>
    <property type="match status" value="1"/>
</dbReference>
<sequence>MNLLPAIVPSLELDSALLTEILTGCQRLEQASQRRLYMLYYSYGLSVCLRYLHDRDAALEAVNDGFMKVFQDLPRFDTSRHTDVSGSLRGWIRKIMVHTAIDRFRANSRHAFQTDLDTVAGSHADGGHSPLDNLSFEELLQLIGQLTPAYRAVFNMYVIDGYTHEEIATQLGISVGASKSNLFKAREHLKTLLKKNKHHAYAKYVG</sequence>
<evidence type="ECO:0000256" key="3">
    <source>
        <dbReference type="ARBA" id="ARBA00023082"/>
    </source>
</evidence>
<dbReference type="EMBL" id="CP095061">
    <property type="protein sequence ID" value="UOQ65516.1"/>
    <property type="molecule type" value="Genomic_DNA"/>
</dbReference>
<reference evidence="7" key="1">
    <citation type="submission" date="2022-04" db="EMBL/GenBank/DDBJ databases">
        <title>Hymenobacter sp. isolated from the air.</title>
        <authorList>
            <person name="Won M."/>
            <person name="Lee C.-M."/>
            <person name="Woen H.-Y."/>
            <person name="Kwon S.-W."/>
        </authorList>
    </citation>
    <scope>NUCLEOTIDE SEQUENCE</scope>
    <source>
        <strain evidence="7">5420S-77</strain>
    </source>
</reference>